<comment type="caution">
    <text evidence="2">The sequence shown here is derived from an EMBL/GenBank/DDBJ whole genome shotgun (WGS) entry which is preliminary data.</text>
</comment>
<organism evidence="2 3">
    <name type="scientific">Actinoallomurus iriomotensis</name>
    <dbReference type="NCBI Taxonomy" id="478107"/>
    <lineage>
        <taxon>Bacteria</taxon>
        <taxon>Bacillati</taxon>
        <taxon>Actinomycetota</taxon>
        <taxon>Actinomycetes</taxon>
        <taxon>Streptosporangiales</taxon>
        <taxon>Thermomonosporaceae</taxon>
        <taxon>Actinoallomurus</taxon>
    </lineage>
</organism>
<dbReference type="RefSeq" id="WP_285631502.1">
    <property type="nucleotide sequence ID" value="NZ_BSTJ01000012.1"/>
</dbReference>
<gene>
    <name evidence="2" type="ORF">Airi01_079400</name>
</gene>
<reference evidence="2" key="1">
    <citation type="submission" date="2023-03" db="EMBL/GenBank/DDBJ databases">
        <title>Actinoallomurus iriomotensis NBRC 103681.</title>
        <authorList>
            <person name="Ichikawa N."/>
            <person name="Sato H."/>
            <person name="Tonouchi N."/>
        </authorList>
    </citation>
    <scope>NUCLEOTIDE SEQUENCE</scope>
    <source>
        <strain evidence="2">NBRC 103681</strain>
    </source>
</reference>
<dbReference type="AlphaFoldDB" id="A0A9W6VP93"/>
<feature type="chain" id="PRO_5040864936" evidence="1">
    <location>
        <begin position="31"/>
        <end position="144"/>
    </location>
</feature>
<name>A0A9W6VP93_9ACTN</name>
<proteinExistence type="predicted"/>
<sequence length="144" mass="15333">MKFRTKAAAMLAAAGIATGALISVASGANAASAPCSGYTYRSKAAVNVPYGGGARVTVGYTYWYQKSYAHSPTRMCAVTRPTSTYAGKTNWLDVFLESDSGSDRDRGNYRYYAGPVTVARSGYVTLYAEVGIKGGKKYSTLVYI</sequence>
<evidence type="ECO:0000256" key="1">
    <source>
        <dbReference type="SAM" id="SignalP"/>
    </source>
</evidence>
<keyword evidence="1" id="KW-0732">Signal</keyword>
<accession>A0A9W6VP93</accession>
<feature type="signal peptide" evidence="1">
    <location>
        <begin position="1"/>
        <end position="30"/>
    </location>
</feature>
<protein>
    <submittedName>
        <fullName evidence="2">Uncharacterized protein</fullName>
    </submittedName>
</protein>
<evidence type="ECO:0000313" key="2">
    <source>
        <dbReference type="EMBL" id="GLY79673.1"/>
    </source>
</evidence>
<dbReference type="Proteomes" id="UP001165135">
    <property type="component" value="Unassembled WGS sequence"/>
</dbReference>
<evidence type="ECO:0000313" key="3">
    <source>
        <dbReference type="Proteomes" id="UP001165135"/>
    </source>
</evidence>
<dbReference type="EMBL" id="BSTJ01000012">
    <property type="protein sequence ID" value="GLY79673.1"/>
    <property type="molecule type" value="Genomic_DNA"/>
</dbReference>